<dbReference type="PRINTS" id="PR00081">
    <property type="entry name" value="GDHRDH"/>
</dbReference>
<keyword evidence="3" id="KW-0472">Membrane</keyword>
<keyword evidence="3" id="KW-0812">Transmembrane</keyword>
<dbReference type="InterPro" id="IPR036291">
    <property type="entry name" value="NAD(P)-bd_dom_sf"/>
</dbReference>
<evidence type="ECO:0000256" key="3">
    <source>
        <dbReference type="SAM" id="Phobius"/>
    </source>
</evidence>
<dbReference type="Gene3D" id="3.40.50.720">
    <property type="entry name" value="NAD(P)-binding Rossmann-like Domain"/>
    <property type="match status" value="1"/>
</dbReference>
<accession>A0AAF3J8V0</accession>
<dbReference type="Pfam" id="PF00106">
    <property type="entry name" value="adh_short"/>
    <property type="match status" value="1"/>
</dbReference>
<feature type="transmembrane region" description="Helical" evidence="3">
    <location>
        <begin position="331"/>
        <end position="356"/>
    </location>
</feature>
<dbReference type="AlphaFoldDB" id="A0AAF3J8V0"/>
<dbReference type="GO" id="GO:0016616">
    <property type="term" value="F:oxidoreductase activity, acting on the CH-OH group of donors, NAD or NADP as acceptor"/>
    <property type="evidence" value="ECO:0007669"/>
    <property type="project" value="TreeGrafter"/>
</dbReference>
<dbReference type="PANTHER" id="PTHR24322:SF736">
    <property type="entry name" value="RETINOL DEHYDROGENASE 10"/>
    <property type="match status" value="1"/>
</dbReference>
<evidence type="ECO:0000313" key="5">
    <source>
        <dbReference type="WBParaSite" id="MBELARI_LOCUS366"/>
    </source>
</evidence>
<evidence type="ECO:0000313" key="4">
    <source>
        <dbReference type="Proteomes" id="UP000887575"/>
    </source>
</evidence>
<feature type="transmembrane region" description="Helical" evidence="3">
    <location>
        <begin position="118"/>
        <end position="139"/>
    </location>
</feature>
<keyword evidence="3" id="KW-1133">Transmembrane helix</keyword>
<protein>
    <submittedName>
        <fullName evidence="5">Uncharacterized protein</fullName>
    </submittedName>
</protein>
<feature type="transmembrane region" description="Helical" evidence="3">
    <location>
        <begin position="368"/>
        <end position="386"/>
    </location>
</feature>
<keyword evidence="2" id="KW-0560">Oxidoreductase</keyword>
<keyword evidence="4" id="KW-1185">Reference proteome</keyword>
<dbReference type="GO" id="GO:0005811">
    <property type="term" value="C:lipid droplet"/>
    <property type="evidence" value="ECO:0007669"/>
    <property type="project" value="TreeGrafter"/>
</dbReference>
<dbReference type="SUPFAM" id="SSF51735">
    <property type="entry name" value="NAD(P)-binding Rossmann-fold domains"/>
    <property type="match status" value="1"/>
</dbReference>
<feature type="transmembrane region" description="Helical" evidence="3">
    <location>
        <begin position="12"/>
        <end position="28"/>
    </location>
</feature>
<proteinExistence type="inferred from homology"/>
<sequence>MRAEYTKWSFKLLSTFGVFLQLIILDIPRDLYRWLTLSKKDVQGQTIVITGGGSGLGQKMSEILATEYGAKIAVLDINEKGGLDTVSKIEAKGGKAKFWRVDISDAEQMNMVGKGIEAFWVSRIDIVICNAAVLYFSFFMELKKEQLQRAIDVNIVGTVNTIRAFLGRMERENYGQIVCISSIAGWSGDTYGLAYCPTKFAVRGVMECLQMELRDRGLEGIKCTTICPYFARTPMVLSQGMRPTSTWIPFMSVESCSRRIIDAILKEKVLSFMPNYIHLIPLVLRLFGISSNRSLRDYLNCRYEPSPDNALNKSHRRILQPMPDHFETPSIFWWLLIPSALTINFLAFFSPLVLNLPYLSFACHLGQVYPSLLLATNVFALIAHVGEGIYALLLCEGMHFTFACRFKWFLQTFILGFPSLRLLRKYVKEKRLD</sequence>
<dbReference type="InterPro" id="IPR028110">
    <property type="entry name" value="TMEM254"/>
</dbReference>
<evidence type="ECO:0000256" key="1">
    <source>
        <dbReference type="ARBA" id="ARBA00006484"/>
    </source>
</evidence>
<dbReference type="InterPro" id="IPR002347">
    <property type="entry name" value="SDR_fam"/>
</dbReference>
<evidence type="ECO:0000256" key="2">
    <source>
        <dbReference type="ARBA" id="ARBA00023002"/>
    </source>
</evidence>
<dbReference type="PANTHER" id="PTHR24322">
    <property type="entry name" value="PKSB"/>
    <property type="match status" value="1"/>
</dbReference>
<dbReference type="Pfam" id="PF14934">
    <property type="entry name" value="TMEM254"/>
    <property type="match status" value="1"/>
</dbReference>
<dbReference type="WBParaSite" id="MBELARI_LOCUS366">
    <property type="protein sequence ID" value="MBELARI_LOCUS366"/>
    <property type="gene ID" value="MBELARI_LOCUS366"/>
</dbReference>
<dbReference type="Proteomes" id="UP000887575">
    <property type="component" value="Unassembled WGS sequence"/>
</dbReference>
<comment type="similarity">
    <text evidence="1">Belongs to the short-chain dehydrogenases/reductases (SDR) family.</text>
</comment>
<reference evidence="5" key="1">
    <citation type="submission" date="2024-02" db="UniProtKB">
        <authorList>
            <consortium name="WormBaseParasite"/>
        </authorList>
    </citation>
    <scope>IDENTIFICATION</scope>
</reference>
<organism evidence="4 5">
    <name type="scientific">Mesorhabditis belari</name>
    <dbReference type="NCBI Taxonomy" id="2138241"/>
    <lineage>
        <taxon>Eukaryota</taxon>
        <taxon>Metazoa</taxon>
        <taxon>Ecdysozoa</taxon>
        <taxon>Nematoda</taxon>
        <taxon>Chromadorea</taxon>
        <taxon>Rhabditida</taxon>
        <taxon>Rhabditina</taxon>
        <taxon>Rhabditomorpha</taxon>
        <taxon>Rhabditoidea</taxon>
        <taxon>Rhabditidae</taxon>
        <taxon>Mesorhabditinae</taxon>
        <taxon>Mesorhabditis</taxon>
    </lineage>
</organism>
<name>A0AAF3J8V0_9BILA</name>